<feature type="transmembrane region" description="Helical" evidence="7">
    <location>
        <begin position="117"/>
        <end position="138"/>
    </location>
</feature>
<keyword evidence="9" id="KW-1185">Reference proteome</keyword>
<feature type="transmembrane region" description="Helical" evidence="7">
    <location>
        <begin position="236"/>
        <end position="255"/>
    </location>
</feature>
<dbReference type="GO" id="GO:0016765">
    <property type="term" value="F:transferase activity, transferring alkyl or aryl (other than methyl) groups"/>
    <property type="evidence" value="ECO:0007669"/>
    <property type="project" value="InterPro"/>
</dbReference>
<keyword evidence="4 7" id="KW-0812">Transmembrane</keyword>
<comment type="subcellular location">
    <subcellularLocation>
        <location evidence="1">Membrane</location>
        <topology evidence="1">Multi-pass membrane protein</topology>
    </subcellularLocation>
</comment>
<evidence type="ECO:0000313" key="9">
    <source>
        <dbReference type="Proteomes" id="UP000664859"/>
    </source>
</evidence>
<dbReference type="Pfam" id="PF01040">
    <property type="entry name" value="UbiA"/>
    <property type="match status" value="1"/>
</dbReference>
<feature type="transmembrane region" description="Helical" evidence="7">
    <location>
        <begin position="311"/>
        <end position="329"/>
    </location>
</feature>
<feature type="transmembrane region" description="Helical" evidence="7">
    <location>
        <begin position="175"/>
        <end position="197"/>
    </location>
</feature>
<dbReference type="GO" id="GO:0016020">
    <property type="term" value="C:membrane"/>
    <property type="evidence" value="ECO:0007669"/>
    <property type="project" value="UniProtKB-SubCell"/>
</dbReference>
<reference evidence="8" key="1">
    <citation type="submission" date="2021-02" db="EMBL/GenBank/DDBJ databases">
        <title>First Annotated Genome of the Yellow-green Alga Tribonema minus.</title>
        <authorList>
            <person name="Mahan K.M."/>
        </authorList>
    </citation>
    <scope>NUCLEOTIDE SEQUENCE</scope>
    <source>
        <strain evidence="8">UTEX B ZZ1240</strain>
    </source>
</reference>
<feature type="transmembrane region" description="Helical" evidence="7">
    <location>
        <begin position="73"/>
        <end position="97"/>
    </location>
</feature>
<comment type="similarity">
    <text evidence="2">Belongs to the UbiA prenyltransferase family.</text>
</comment>
<keyword evidence="6 7" id="KW-0472">Membrane</keyword>
<evidence type="ECO:0000256" key="1">
    <source>
        <dbReference type="ARBA" id="ARBA00004141"/>
    </source>
</evidence>
<proteinExistence type="inferred from homology"/>
<evidence type="ECO:0000256" key="4">
    <source>
        <dbReference type="ARBA" id="ARBA00022692"/>
    </source>
</evidence>
<name>A0A835ZGZ5_9STRA</name>
<dbReference type="EMBL" id="JAFCMP010000064">
    <property type="protein sequence ID" value="KAG5188763.1"/>
    <property type="molecule type" value="Genomic_DNA"/>
</dbReference>
<dbReference type="OrthoDB" id="1502398at2759"/>
<feature type="transmembrane region" description="Helical" evidence="7">
    <location>
        <begin position="350"/>
        <end position="368"/>
    </location>
</feature>
<dbReference type="Proteomes" id="UP000664859">
    <property type="component" value="Unassembled WGS sequence"/>
</dbReference>
<feature type="transmembrane region" description="Helical" evidence="7">
    <location>
        <begin position="276"/>
        <end position="299"/>
    </location>
</feature>
<dbReference type="NCBIfam" id="NF009525">
    <property type="entry name" value="PRK12887.1"/>
    <property type="match status" value="1"/>
</dbReference>
<feature type="non-terminal residue" evidence="8">
    <location>
        <position position="1"/>
    </location>
</feature>
<feature type="transmembrane region" description="Helical" evidence="7">
    <location>
        <begin position="144"/>
        <end position="163"/>
    </location>
</feature>
<gene>
    <name evidence="8" type="ORF">JKP88DRAFT_303668</name>
</gene>
<evidence type="ECO:0000256" key="3">
    <source>
        <dbReference type="ARBA" id="ARBA00022679"/>
    </source>
</evidence>
<organism evidence="8 9">
    <name type="scientific">Tribonema minus</name>
    <dbReference type="NCBI Taxonomy" id="303371"/>
    <lineage>
        <taxon>Eukaryota</taxon>
        <taxon>Sar</taxon>
        <taxon>Stramenopiles</taxon>
        <taxon>Ochrophyta</taxon>
        <taxon>PX clade</taxon>
        <taxon>Xanthophyceae</taxon>
        <taxon>Tribonematales</taxon>
        <taxon>Tribonemataceae</taxon>
        <taxon>Tribonema</taxon>
    </lineage>
</organism>
<dbReference type="PANTHER" id="PTHR43009">
    <property type="entry name" value="HOMOGENTISATE SOLANESYLTRANSFERASE, CHLOROPLASTIC"/>
    <property type="match status" value="1"/>
</dbReference>
<evidence type="ECO:0000256" key="7">
    <source>
        <dbReference type="SAM" id="Phobius"/>
    </source>
</evidence>
<evidence type="ECO:0000256" key="2">
    <source>
        <dbReference type="ARBA" id="ARBA00005985"/>
    </source>
</evidence>
<dbReference type="InterPro" id="IPR000537">
    <property type="entry name" value="UbiA_prenyltransferase"/>
</dbReference>
<dbReference type="PANTHER" id="PTHR43009:SF7">
    <property type="entry name" value="HOMOGENTISATE GERANYLGERANYLTRANSFERASE, CHLOROPLASTIC"/>
    <property type="match status" value="1"/>
</dbReference>
<sequence>LAPQVHHTAAAAAAAATAAQVNGEQHTVENDSFLRVIYDFSRPHTLIGSALSIPAIAIFATGLPASLPAARQLTALVLAAMVPSLLINIHITGLNQITDVEIDRVNKPELPIAAGRLSMRAAIATVTACLVGGVGLGYLMPAALTSHALQGVIVGSTLLGGMYSLPPIRLKRFPLLAAMCILSVRGAVMNACFYAHFALKSGALSGALSGGLSPPSLTSGIRDVCLLPLRDARCGLLVGFFAVFGVVIALLKDVPDFKGDAQHNIRSFTVRMGRERVFAAASNLMIALLWGTGAAMAAAAVRAASAAGTPLSWVVGARAALAAVAGAAGRTVLLKRRAVNPTDPKQVYKFYMFLWGLFYTSYLCLPFVR</sequence>
<dbReference type="Gene3D" id="1.10.357.140">
    <property type="entry name" value="UbiA prenyltransferase"/>
    <property type="match status" value="1"/>
</dbReference>
<accession>A0A835ZGZ5</accession>
<dbReference type="InterPro" id="IPR044878">
    <property type="entry name" value="UbiA_sf"/>
</dbReference>
<evidence type="ECO:0000256" key="6">
    <source>
        <dbReference type="ARBA" id="ARBA00023136"/>
    </source>
</evidence>
<feature type="transmembrane region" description="Helical" evidence="7">
    <location>
        <begin position="45"/>
        <end position="67"/>
    </location>
</feature>
<evidence type="ECO:0000313" key="8">
    <source>
        <dbReference type="EMBL" id="KAG5188763.1"/>
    </source>
</evidence>
<evidence type="ECO:0000256" key="5">
    <source>
        <dbReference type="ARBA" id="ARBA00022989"/>
    </source>
</evidence>
<dbReference type="AlphaFoldDB" id="A0A835ZGZ5"/>
<protein>
    <submittedName>
        <fullName evidence="8">Tocopherol phytyltransferase</fullName>
    </submittedName>
</protein>
<keyword evidence="3 8" id="KW-0808">Transferase</keyword>
<keyword evidence="5 7" id="KW-1133">Transmembrane helix</keyword>
<comment type="caution">
    <text evidence="8">The sequence shown here is derived from an EMBL/GenBank/DDBJ whole genome shotgun (WGS) entry which is preliminary data.</text>
</comment>